<evidence type="ECO:0000256" key="1">
    <source>
        <dbReference type="SAM" id="Phobius"/>
    </source>
</evidence>
<keyword evidence="1" id="KW-1133">Transmembrane helix</keyword>
<keyword evidence="1" id="KW-0812">Transmembrane</keyword>
<dbReference type="EMBL" id="GHWJ01010869">
    <property type="protein sequence ID" value="NOV43606.1"/>
    <property type="molecule type" value="Transcribed_RNA"/>
</dbReference>
<feature type="transmembrane region" description="Helical" evidence="1">
    <location>
        <begin position="6"/>
        <end position="27"/>
    </location>
</feature>
<evidence type="ECO:0000313" key="2">
    <source>
        <dbReference type="EMBL" id="NOV43606.1"/>
    </source>
</evidence>
<dbReference type="AlphaFoldDB" id="A0A6M2DBW5"/>
<name>A0A6M2DBW5_RHIMP</name>
<feature type="transmembrane region" description="Helical" evidence="1">
    <location>
        <begin position="34"/>
        <end position="53"/>
    </location>
</feature>
<proteinExistence type="predicted"/>
<sequence>MLLFYSLLYLTLFEIFQVLLLSIFAVLIRHCLSFVFNALYVNVPMYCLFQYTFAPPARAPVGPAVFCK</sequence>
<accession>A0A6M2DBW5</accession>
<reference evidence="2" key="1">
    <citation type="submission" date="2019-09" db="EMBL/GenBank/DDBJ databases">
        <title>Organ-specific transcriptomic study of the physiology of the cattle tick, Rhipicephalus microplus.</title>
        <authorList>
            <person name="Tirloni L."/>
            <person name="Braz G."/>
            <person name="Gandara A.C.P."/>
            <person name="Sabadin G.A."/>
            <person name="da Silva R.M."/>
            <person name="Guizzo M.G."/>
            <person name="Machado J.A."/>
            <person name="Costa E.P."/>
            <person name="Gomes H.F."/>
            <person name="Moraes J."/>
            <person name="Mota M.B.S."/>
            <person name="Mesquita R.D."/>
            <person name="Alvarenga P.H."/>
            <person name="Alves F."/>
            <person name="Seixas A."/>
            <person name="da Fonseca R.N."/>
            <person name="Fogaca A."/>
            <person name="Logullo C."/>
            <person name="Tanaka A."/>
            <person name="Daffre S."/>
            <person name="Termignoni C."/>
            <person name="Vaz I.S.Jr."/>
            <person name="Oliveira P.L."/>
            <person name="Ribeiro J.M."/>
        </authorList>
    </citation>
    <scope>NUCLEOTIDE SEQUENCE</scope>
    <source>
        <strain evidence="2">Porto Alegre</strain>
    </source>
</reference>
<organism evidence="2">
    <name type="scientific">Rhipicephalus microplus</name>
    <name type="common">Cattle tick</name>
    <name type="synonym">Boophilus microplus</name>
    <dbReference type="NCBI Taxonomy" id="6941"/>
    <lineage>
        <taxon>Eukaryota</taxon>
        <taxon>Metazoa</taxon>
        <taxon>Ecdysozoa</taxon>
        <taxon>Arthropoda</taxon>
        <taxon>Chelicerata</taxon>
        <taxon>Arachnida</taxon>
        <taxon>Acari</taxon>
        <taxon>Parasitiformes</taxon>
        <taxon>Ixodida</taxon>
        <taxon>Ixodoidea</taxon>
        <taxon>Ixodidae</taxon>
        <taxon>Rhipicephalinae</taxon>
        <taxon>Rhipicephalus</taxon>
        <taxon>Boophilus</taxon>
    </lineage>
</organism>
<protein>
    <submittedName>
        <fullName evidence="2">Uncharacterized protein</fullName>
    </submittedName>
</protein>
<keyword evidence="1" id="KW-0472">Membrane</keyword>